<evidence type="ECO:0000313" key="1">
    <source>
        <dbReference type="EMBL" id="MDR6374609.1"/>
    </source>
</evidence>
<proteinExistence type="predicted"/>
<accession>A0ABU1KUI4</accession>
<keyword evidence="2" id="KW-1185">Reference proteome</keyword>
<comment type="caution">
    <text evidence="1">The sequence shown here is derived from an EMBL/GenBank/DDBJ whole genome shotgun (WGS) entry which is preliminary data.</text>
</comment>
<name>A0ABU1KUI4_9BURK</name>
<evidence type="ECO:0000313" key="2">
    <source>
        <dbReference type="Proteomes" id="UP001185254"/>
    </source>
</evidence>
<sequence>MNESIKIFEPIYAQGQVLSEKAFHPLVLRDNAHAAWREFYILVDMYRKGMHLQQKFTGLASPKFSLKSRIDGSRFLQFVQDNSDADVCLINPFPQLAYFSYNAWMQGEHAHPGLMDRTQLLLDACGIPWNLREAPRQGPDTLCYCNFWAGTASFWESYVGKVLVPIASFLETNSSSEAARAVLEPTVHSDDAPFLPFIAERLFSTYLSLTPGLKIAAYRIEGDDVLDYCVSEFEKDIVRYMQEPIDAADRQTSFPADQVPLMDLFCKLSQKYVRAYFSSNPHPHTGQPIDFERKGEE</sequence>
<reference evidence="1 2" key="1">
    <citation type="submission" date="2023-07" db="EMBL/GenBank/DDBJ databases">
        <title>Sorghum-associated microbial communities from plants grown in Nebraska, USA.</title>
        <authorList>
            <person name="Schachtman D."/>
        </authorList>
    </citation>
    <scope>NUCLEOTIDE SEQUENCE [LARGE SCALE GENOMIC DNA]</scope>
    <source>
        <strain evidence="1 2">DS1039</strain>
    </source>
</reference>
<dbReference type="RefSeq" id="WP_310065688.1">
    <property type="nucleotide sequence ID" value="NZ_JAVDQN010000001.1"/>
</dbReference>
<protein>
    <submittedName>
        <fullName evidence="1">Uncharacterized protein</fullName>
    </submittedName>
</protein>
<dbReference type="Proteomes" id="UP001185254">
    <property type="component" value="Unassembled WGS sequence"/>
</dbReference>
<organism evidence="1 2">
    <name type="scientific">Paraburkholderia caledonica</name>
    <dbReference type="NCBI Taxonomy" id="134536"/>
    <lineage>
        <taxon>Bacteria</taxon>
        <taxon>Pseudomonadati</taxon>
        <taxon>Pseudomonadota</taxon>
        <taxon>Betaproteobacteria</taxon>
        <taxon>Burkholderiales</taxon>
        <taxon>Burkholderiaceae</taxon>
        <taxon>Paraburkholderia</taxon>
    </lineage>
</organism>
<gene>
    <name evidence="1" type="ORF">J2776_001285</name>
</gene>
<dbReference type="EMBL" id="JAVDQN010000001">
    <property type="protein sequence ID" value="MDR6374609.1"/>
    <property type="molecule type" value="Genomic_DNA"/>
</dbReference>